<dbReference type="EMBL" id="CAJPDS010000007">
    <property type="protein sequence ID" value="CAF9909362.1"/>
    <property type="molecule type" value="Genomic_DNA"/>
</dbReference>
<keyword evidence="2" id="KW-1185">Reference proteome</keyword>
<proteinExistence type="predicted"/>
<dbReference type="AlphaFoldDB" id="A0A8H3ESA8"/>
<gene>
    <name evidence="1" type="ORF">HETSPECPRED_008959</name>
</gene>
<protein>
    <submittedName>
        <fullName evidence="1">Uncharacterized protein</fullName>
    </submittedName>
</protein>
<sequence>MSDSRWSQVEYGKRLQKLCSSKKRLQTLLRKGKRAKHDGEGKVGMGEFYDNQFSSAPEDNLNIVLKAYLKGFACGEKHIEDSDRFACARSTQHALQNSGKVHRSALLRDMIEDLLKARVHMRKALRFQQKKKNYFELARELLKDDYDKAAAETPLGAVKRTPWQRFLHMGAPGSELTREIKAYKNAQLVTLPLLTILANMSNEWKSAYGDIVNTSREIIDEASRPACSYDHIRRRCLNSRKALKPQYKGERSQPDRLSITQDLETLNDDYSVFNVEGEAEPGPVVYAIALAVRDSLKD</sequence>
<evidence type="ECO:0000313" key="2">
    <source>
        <dbReference type="Proteomes" id="UP000664521"/>
    </source>
</evidence>
<reference evidence="1" key="1">
    <citation type="submission" date="2021-03" db="EMBL/GenBank/DDBJ databases">
        <authorList>
            <person name="Tagirdzhanova G."/>
        </authorList>
    </citation>
    <scope>NUCLEOTIDE SEQUENCE</scope>
</reference>
<comment type="caution">
    <text evidence="1">The sequence shown here is derived from an EMBL/GenBank/DDBJ whole genome shotgun (WGS) entry which is preliminary data.</text>
</comment>
<evidence type="ECO:0000313" key="1">
    <source>
        <dbReference type="EMBL" id="CAF9909362.1"/>
    </source>
</evidence>
<dbReference type="Proteomes" id="UP000664521">
    <property type="component" value="Unassembled WGS sequence"/>
</dbReference>
<name>A0A8H3ESA8_9LECA</name>
<organism evidence="1 2">
    <name type="scientific">Heterodermia speciosa</name>
    <dbReference type="NCBI Taxonomy" id="116794"/>
    <lineage>
        <taxon>Eukaryota</taxon>
        <taxon>Fungi</taxon>
        <taxon>Dikarya</taxon>
        <taxon>Ascomycota</taxon>
        <taxon>Pezizomycotina</taxon>
        <taxon>Lecanoromycetes</taxon>
        <taxon>OSLEUM clade</taxon>
        <taxon>Lecanoromycetidae</taxon>
        <taxon>Caliciales</taxon>
        <taxon>Physciaceae</taxon>
        <taxon>Heterodermia</taxon>
    </lineage>
</organism>
<accession>A0A8H3ESA8</accession>